<protein>
    <recommendedName>
        <fullName evidence="3">F-box domain-containing protein</fullName>
    </recommendedName>
</protein>
<dbReference type="InterPro" id="IPR032675">
    <property type="entry name" value="LRR_dom_sf"/>
</dbReference>
<evidence type="ECO:0000313" key="2">
    <source>
        <dbReference type="Proteomes" id="UP000027222"/>
    </source>
</evidence>
<accession>A0A067SH32</accession>
<proteinExistence type="predicted"/>
<dbReference type="Proteomes" id="UP000027222">
    <property type="component" value="Unassembled WGS sequence"/>
</dbReference>
<dbReference type="SUPFAM" id="SSF52047">
    <property type="entry name" value="RNI-like"/>
    <property type="match status" value="1"/>
</dbReference>
<dbReference type="AlphaFoldDB" id="A0A067SH32"/>
<dbReference type="EMBL" id="KL142398">
    <property type="protein sequence ID" value="KDR70221.1"/>
    <property type="molecule type" value="Genomic_DNA"/>
</dbReference>
<sequence length="355" mass="39385">MASFSPLASRAFPAELVDSVIDYNHSDPNTLMVCALVSKQWTPSSRYHLFSRVAIAHDNARGFAQLLSSPYCTISSVIRGLDIHFVSGSQRWFTEFSRRLSLLNNTNITSLGISGPGNTLIRHEAQSALSAFSDRVTDLDVGPVVFEAFADFARLLCTFQVLESLSCASTYQTGDQAEDLQLIAPLRQVQLVSPSTKLVFEFLLLQDVLPTITSLSLSYLAVEDYPNLTQYLKTPNDNLQSLTIKMDSSFSGATLNAFMDTLKLTDLRVLSELHLETDPPISPEQVFHLLDGIVSTQFKNLDMSAALVQGIARVDILLSSDKFSSLQRVKIIGSSWDDVRQFLSRCSFKNILREI</sequence>
<keyword evidence="2" id="KW-1185">Reference proteome</keyword>
<dbReference type="STRING" id="685588.A0A067SH32"/>
<dbReference type="OrthoDB" id="2921803at2759"/>
<dbReference type="HOGENOM" id="CLU_036316_4_1_1"/>
<evidence type="ECO:0008006" key="3">
    <source>
        <dbReference type="Google" id="ProtNLM"/>
    </source>
</evidence>
<name>A0A067SH32_GALM3</name>
<evidence type="ECO:0000313" key="1">
    <source>
        <dbReference type="EMBL" id="KDR70221.1"/>
    </source>
</evidence>
<dbReference type="Gene3D" id="3.80.10.10">
    <property type="entry name" value="Ribonuclease Inhibitor"/>
    <property type="match status" value="1"/>
</dbReference>
<reference evidence="2" key="1">
    <citation type="journal article" date="2014" name="Proc. Natl. Acad. Sci. U.S.A.">
        <title>Extensive sampling of basidiomycete genomes demonstrates inadequacy of the white-rot/brown-rot paradigm for wood decay fungi.</title>
        <authorList>
            <person name="Riley R."/>
            <person name="Salamov A.A."/>
            <person name="Brown D.W."/>
            <person name="Nagy L.G."/>
            <person name="Floudas D."/>
            <person name="Held B.W."/>
            <person name="Levasseur A."/>
            <person name="Lombard V."/>
            <person name="Morin E."/>
            <person name="Otillar R."/>
            <person name="Lindquist E.A."/>
            <person name="Sun H."/>
            <person name="LaButti K.M."/>
            <person name="Schmutz J."/>
            <person name="Jabbour D."/>
            <person name="Luo H."/>
            <person name="Baker S.E."/>
            <person name="Pisabarro A.G."/>
            <person name="Walton J.D."/>
            <person name="Blanchette R.A."/>
            <person name="Henrissat B."/>
            <person name="Martin F."/>
            <person name="Cullen D."/>
            <person name="Hibbett D.S."/>
            <person name="Grigoriev I.V."/>
        </authorList>
    </citation>
    <scope>NUCLEOTIDE SEQUENCE [LARGE SCALE GENOMIC DNA]</scope>
    <source>
        <strain evidence="2">CBS 339.88</strain>
    </source>
</reference>
<gene>
    <name evidence="1" type="ORF">GALMADRAFT_144891</name>
</gene>
<organism evidence="1 2">
    <name type="scientific">Galerina marginata (strain CBS 339.88)</name>
    <dbReference type="NCBI Taxonomy" id="685588"/>
    <lineage>
        <taxon>Eukaryota</taxon>
        <taxon>Fungi</taxon>
        <taxon>Dikarya</taxon>
        <taxon>Basidiomycota</taxon>
        <taxon>Agaricomycotina</taxon>
        <taxon>Agaricomycetes</taxon>
        <taxon>Agaricomycetidae</taxon>
        <taxon>Agaricales</taxon>
        <taxon>Agaricineae</taxon>
        <taxon>Strophariaceae</taxon>
        <taxon>Galerina</taxon>
    </lineage>
</organism>